<dbReference type="InterPro" id="IPR008580">
    <property type="entry name" value="PPPDE_dom"/>
</dbReference>
<evidence type="ECO:0000256" key="1">
    <source>
        <dbReference type="ARBA" id="ARBA00008140"/>
    </source>
</evidence>
<name>A0A8E0VMR5_9TREM</name>
<comment type="caution">
    <text evidence="6">The sequence shown here is derived from an EMBL/GenBank/DDBJ whole genome shotgun (WGS) entry which is preliminary data.</text>
</comment>
<sequence>SFQSRVPPRETLYVGRTYLSKEGVDRLLLSLTDEFRGDAYHLLHFNCNHFTANFIQVSFVSMFDYTLLCNGVLPKWINLLARFAAGVPFIESMLPAHWVRPSLLYDCDFDEFIKSCKSNASDLSDNNQRHSVNSNLSSSDTELNDHSSAAVSTISYSHANGSVIRSIDPAAPSTSRTSSTP</sequence>
<dbReference type="OrthoDB" id="412286at2759"/>
<dbReference type="GO" id="GO:0006508">
    <property type="term" value="P:proteolysis"/>
    <property type="evidence" value="ECO:0007669"/>
    <property type="project" value="UniProtKB-KW"/>
</dbReference>
<dbReference type="Pfam" id="PF05903">
    <property type="entry name" value="Peptidase_C97"/>
    <property type="match status" value="1"/>
</dbReference>
<evidence type="ECO:0000313" key="7">
    <source>
        <dbReference type="Proteomes" id="UP000728185"/>
    </source>
</evidence>
<evidence type="ECO:0000256" key="4">
    <source>
        <dbReference type="SAM" id="MobiDB-lite"/>
    </source>
</evidence>
<evidence type="ECO:0000256" key="3">
    <source>
        <dbReference type="ARBA" id="ARBA00022801"/>
    </source>
</evidence>
<proteinExistence type="inferred from homology"/>
<accession>A0A8E0VMR5</accession>
<dbReference type="Proteomes" id="UP000728185">
    <property type="component" value="Unassembled WGS sequence"/>
</dbReference>
<organism evidence="6 7">
    <name type="scientific">Fasciolopsis buskii</name>
    <dbReference type="NCBI Taxonomy" id="27845"/>
    <lineage>
        <taxon>Eukaryota</taxon>
        <taxon>Metazoa</taxon>
        <taxon>Spiralia</taxon>
        <taxon>Lophotrochozoa</taxon>
        <taxon>Platyhelminthes</taxon>
        <taxon>Trematoda</taxon>
        <taxon>Digenea</taxon>
        <taxon>Plagiorchiida</taxon>
        <taxon>Echinostomata</taxon>
        <taxon>Echinostomatoidea</taxon>
        <taxon>Fasciolidae</taxon>
        <taxon>Fasciolopsis</taxon>
    </lineage>
</organism>
<reference evidence="6" key="1">
    <citation type="submission" date="2019-05" db="EMBL/GenBank/DDBJ databases">
        <title>Annotation for the trematode Fasciolopsis buski.</title>
        <authorList>
            <person name="Choi Y.-J."/>
        </authorList>
    </citation>
    <scope>NUCLEOTIDE SEQUENCE</scope>
    <source>
        <strain evidence="6">HT</strain>
        <tissue evidence="6">Whole worm</tissue>
    </source>
</reference>
<feature type="domain" description="PPPDE" evidence="5">
    <location>
        <begin position="1"/>
        <end position="98"/>
    </location>
</feature>
<feature type="region of interest" description="Disordered" evidence="4">
    <location>
        <begin position="123"/>
        <end position="143"/>
    </location>
</feature>
<dbReference type="PANTHER" id="PTHR12378:SF80">
    <property type="entry name" value="IP06716P-RELATED"/>
    <property type="match status" value="1"/>
</dbReference>
<feature type="non-terminal residue" evidence="6">
    <location>
        <position position="1"/>
    </location>
</feature>
<evidence type="ECO:0000256" key="2">
    <source>
        <dbReference type="ARBA" id="ARBA00022670"/>
    </source>
</evidence>
<dbReference type="PANTHER" id="PTHR12378">
    <property type="entry name" value="DESUMOYLATING ISOPEPTIDASE"/>
    <property type="match status" value="1"/>
</dbReference>
<dbReference type="AlphaFoldDB" id="A0A8E0VMR5"/>
<keyword evidence="7" id="KW-1185">Reference proteome</keyword>
<dbReference type="EMBL" id="LUCM01002083">
    <property type="protein sequence ID" value="KAA0197913.1"/>
    <property type="molecule type" value="Genomic_DNA"/>
</dbReference>
<dbReference type="PROSITE" id="PS51858">
    <property type="entry name" value="PPPDE"/>
    <property type="match status" value="1"/>
</dbReference>
<dbReference type="GO" id="GO:0016579">
    <property type="term" value="P:protein deubiquitination"/>
    <property type="evidence" value="ECO:0007669"/>
    <property type="project" value="TreeGrafter"/>
</dbReference>
<dbReference type="GO" id="GO:0101005">
    <property type="term" value="F:deubiquitinase activity"/>
    <property type="evidence" value="ECO:0007669"/>
    <property type="project" value="TreeGrafter"/>
</dbReference>
<protein>
    <recommendedName>
        <fullName evidence="5">PPPDE domain-containing protein</fullName>
    </recommendedName>
</protein>
<dbReference type="Gene3D" id="3.90.1720.30">
    <property type="entry name" value="PPPDE domains"/>
    <property type="match status" value="1"/>
</dbReference>
<gene>
    <name evidence="6" type="ORF">FBUS_10665</name>
</gene>
<comment type="similarity">
    <text evidence="1">Belongs to the DeSI family.</text>
</comment>
<keyword evidence="3" id="KW-0378">Hydrolase</keyword>
<evidence type="ECO:0000313" key="6">
    <source>
        <dbReference type="EMBL" id="KAA0197913.1"/>
    </source>
</evidence>
<evidence type="ECO:0000259" key="5">
    <source>
        <dbReference type="PROSITE" id="PS51858"/>
    </source>
</evidence>
<keyword evidence="2" id="KW-0645">Protease</keyword>
<dbReference type="InterPro" id="IPR042266">
    <property type="entry name" value="PPPDE_sf"/>
</dbReference>